<evidence type="ECO:0000313" key="2">
    <source>
        <dbReference type="EMBL" id="PQM41673.1"/>
    </source>
</evidence>
<keyword evidence="3" id="KW-1185">Reference proteome</keyword>
<reference evidence="2 3" key="1">
    <citation type="submission" date="2018-02" db="EMBL/GenBank/DDBJ databases">
        <title>Draft genome of wild Prunus yedoensis var. nudiflora.</title>
        <authorList>
            <person name="Baek S."/>
            <person name="Kim J.-H."/>
            <person name="Choi K."/>
            <person name="Kim G.-B."/>
            <person name="Cho A."/>
            <person name="Jang H."/>
            <person name="Shin C.-H."/>
            <person name="Yu H.-J."/>
            <person name="Mun J.-H."/>
        </authorList>
    </citation>
    <scope>NUCLEOTIDE SEQUENCE [LARGE SCALE GENOMIC DNA]</scope>
    <source>
        <strain evidence="3">cv. Jeju island</strain>
        <tissue evidence="2">Leaf</tissue>
    </source>
</reference>
<feature type="region of interest" description="Disordered" evidence="1">
    <location>
        <begin position="41"/>
        <end position="73"/>
    </location>
</feature>
<dbReference type="AlphaFoldDB" id="A0A314UW03"/>
<evidence type="ECO:0000313" key="3">
    <source>
        <dbReference type="Proteomes" id="UP000250321"/>
    </source>
</evidence>
<proteinExistence type="predicted"/>
<protein>
    <submittedName>
        <fullName evidence="2">Uncharacterized protein</fullName>
    </submittedName>
</protein>
<dbReference type="EMBL" id="PJQY01002930">
    <property type="protein sequence ID" value="PQM41673.1"/>
    <property type="molecule type" value="Genomic_DNA"/>
</dbReference>
<name>A0A314UW03_PRUYE</name>
<sequence length="90" mass="10190">MVRRSNVGSYWAFLGLTEVSPLQQCTLIMGLAQKQKSHLRENGINRNKYYDPKATSLQKESETPLSVGRRKASPPGLQQAILTRYVLKEL</sequence>
<gene>
    <name evidence="2" type="ORF">Pyn_35818</name>
</gene>
<dbReference type="Proteomes" id="UP000250321">
    <property type="component" value="Unassembled WGS sequence"/>
</dbReference>
<organism evidence="2 3">
    <name type="scientific">Prunus yedoensis var. nudiflora</name>
    <dbReference type="NCBI Taxonomy" id="2094558"/>
    <lineage>
        <taxon>Eukaryota</taxon>
        <taxon>Viridiplantae</taxon>
        <taxon>Streptophyta</taxon>
        <taxon>Embryophyta</taxon>
        <taxon>Tracheophyta</taxon>
        <taxon>Spermatophyta</taxon>
        <taxon>Magnoliopsida</taxon>
        <taxon>eudicotyledons</taxon>
        <taxon>Gunneridae</taxon>
        <taxon>Pentapetalae</taxon>
        <taxon>rosids</taxon>
        <taxon>fabids</taxon>
        <taxon>Rosales</taxon>
        <taxon>Rosaceae</taxon>
        <taxon>Amygdaloideae</taxon>
        <taxon>Amygdaleae</taxon>
        <taxon>Prunus</taxon>
    </lineage>
</organism>
<comment type="caution">
    <text evidence="2">The sequence shown here is derived from an EMBL/GenBank/DDBJ whole genome shotgun (WGS) entry which is preliminary data.</text>
</comment>
<accession>A0A314UW03</accession>
<evidence type="ECO:0000256" key="1">
    <source>
        <dbReference type="SAM" id="MobiDB-lite"/>
    </source>
</evidence>
<feature type="compositionally biased region" description="Basic and acidic residues" evidence="1">
    <location>
        <begin position="41"/>
        <end position="51"/>
    </location>
</feature>